<dbReference type="GeneID" id="5562599"/>
<dbReference type="PROSITE" id="PS50956">
    <property type="entry name" value="HTH_ASNC_2"/>
    <property type="match status" value="1"/>
</dbReference>
<evidence type="ECO:0000313" key="7">
    <source>
        <dbReference type="Proteomes" id="UP000000262"/>
    </source>
</evidence>
<dbReference type="SMART" id="SM00344">
    <property type="entry name" value="HTH_ASNC"/>
    <property type="match status" value="1"/>
</dbReference>
<dbReference type="InterPro" id="IPR019887">
    <property type="entry name" value="Tscrpt_reg_AsnC/Lrp_C"/>
</dbReference>
<proteinExistence type="predicted"/>
<dbReference type="OrthoDB" id="6995at2157"/>
<dbReference type="InterPro" id="IPR019885">
    <property type="entry name" value="Tscrpt_reg_HTH_AsnC-type_CS"/>
</dbReference>
<dbReference type="Pfam" id="PF01037">
    <property type="entry name" value="AsnC_trans_reg"/>
    <property type="match status" value="1"/>
</dbReference>
<dbReference type="InterPro" id="IPR000485">
    <property type="entry name" value="AsnC-type_HTH_dom"/>
</dbReference>
<dbReference type="InterPro" id="IPR036388">
    <property type="entry name" value="WH-like_DNA-bd_sf"/>
</dbReference>
<evidence type="ECO:0000256" key="1">
    <source>
        <dbReference type="ARBA" id="ARBA00023015"/>
    </source>
</evidence>
<dbReference type="RefSeq" id="WP_011998158.1">
    <property type="nucleotide sequence ID" value="NC_009776.1"/>
</dbReference>
<dbReference type="GO" id="GO:0005829">
    <property type="term" value="C:cytosol"/>
    <property type="evidence" value="ECO:0007669"/>
    <property type="project" value="TreeGrafter"/>
</dbReference>
<dbReference type="Proteomes" id="UP000000262">
    <property type="component" value="Chromosome"/>
</dbReference>
<evidence type="ECO:0000313" key="6">
    <source>
        <dbReference type="EMBL" id="ABU81306.1"/>
    </source>
</evidence>
<keyword evidence="7" id="KW-1185">Reference proteome</keyword>
<accession>A8A8Q4</accession>
<dbReference type="InterPro" id="IPR019888">
    <property type="entry name" value="Tscrpt_reg_AsnC-like"/>
</dbReference>
<dbReference type="GO" id="GO:0043565">
    <property type="term" value="F:sequence-specific DNA binding"/>
    <property type="evidence" value="ECO:0007669"/>
    <property type="project" value="InterPro"/>
</dbReference>
<dbReference type="SUPFAM" id="SSF54909">
    <property type="entry name" value="Dimeric alpha+beta barrel"/>
    <property type="match status" value="1"/>
</dbReference>
<dbReference type="EMBL" id="CP000816">
    <property type="protein sequence ID" value="ABU81306.1"/>
    <property type="molecule type" value="Genomic_DNA"/>
</dbReference>
<dbReference type="eggNOG" id="arCOG01580">
    <property type="taxonomic scope" value="Archaea"/>
</dbReference>
<dbReference type="Pfam" id="PF13412">
    <property type="entry name" value="HTH_24"/>
    <property type="match status" value="1"/>
</dbReference>
<keyword evidence="1" id="KW-0805">Transcription regulation</keyword>
<dbReference type="InterPro" id="IPR036390">
    <property type="entry name" value="WH_DNA-bd_sf"/>
</dbReference>
<dbReference type="Gene3D" id="1.10.10.10">
    <property type="entry name" value="Winged helix-like DNA-binding domain superfamily/Winged helix DNA-binding domain"/>
    <property type="match status" value="1"/>
</dbReference>
<dbReference type="SUPFAM" id="SSF46785">
    <property type="entry name" value="Winged helix' DNA-binding domain"/>
    <property type="match status" value="1"/>
</dbReference>
<evidence type="ECO:0000259" key="5">
    <source>
        <dbReference type="PROSITE" id="PS50956"/>
    </source>
</evidence>
<protein>
    <submittedName>
        <fullName evidence="6">Transcriptional regulator, AsnC family</fullName>
    </submittedName>
</protein>
<evidence type="ECO:0000256" key="4">
    <source>
        <dbReference type="ARBA" id="ARBA00029440"/>
    </source>
</evidence>
<name>A8A8Q4_IGNH4</name>
<reference evidence="6 7" key="1">
    <citation type="journal article" date="2008" name="Genome Biol.">
        <title>A genomic analysis of the archaeal system Ignicoccus hospitalis-Nanoarchaeum equitans.</title>
        <authorList>
            <person name="Podar M."/>
            <person name="Anderson I."/>
            <person name="Makarova K.S."/>
            <person name="Elkins J.G."/>
            <person name="Ivanova N."/>
            <person name="Wall M.A."/>
            <person name="Lykidis A."/>
            <person name="Mavromatis K."/>
            <person name="Sun H."/>
            <person name="Hudson M.E."/>
            <person name="Chen W."/>
            <person name="Deciu C."/>
            <person name="Hutchison D."/>
            <person name="Eads J.R."/>
            <person name="Anderson A."/>
            <person name="Fernandes F."/>
            <person name="Szeto E."/>
            <person name="Lapidus A."/>
            <person name="Kyrpides N.C."/>
            <person name="Saier M.H.Jr."/>
            <person name="Richardson P.M."/>
            <person name="Rachel R."/>
            <person name="Huber H."/>
            <person name="Eisen J.A."/>
            <person name="Koonin E.V."/>
            <person name="Keller M."/>
            <person name="Stetter K.O."/>
        </authorList>
    </citation>
    <scope>NUCLEOTIDE SEQUENCE [LARGE SCALE GENOMIC DNA]</scope>
    <source>
        <strain evidence="7">KIN4/I / DSM 18386 / JCM 14125</strain>
    </source>
</reference>
<dbReference type="InterPro" id="IPR011991">
    <property type="entry name" value="ArsR-like_HTH"/>
</dbReference>
<dbReference type="InterPro" id="IPR011008">
    <property type="entry name" value="Dimeric_a/b-barrel"/>
</dbReference>
<dbReference type="AlphaFoldDB" id="A8A8Q4"/>
<evidence type="ECO:0000256" key="3">
    <source>
        <dbReference type="ARBA" id="ARBA00023163"/>
    </source>
</evidence>
<dbReference type="PhylomeDB" id="A8A8Q4"/>
<dbReference type="Gene3D" id="3.30.70.920">
    <property type="match status" value="1"/>
</dbReference>
<dbReference type="CDD" id="cd00090">
    <property type="entry name" value="HTH_ARSR"/>
    <property type="match status" value="1"/>
</dbReference>
<dbReference type="KEGG" id="iho:Igni_0122"/>
<dbReference type="PANTHER" id="PTHR30154">
    <property type="entry name" value="LEUCINE-RESPONSIVE REGULATORY PROTEIN"/>
    <property type="match status" value="1"/>
</dbReference>
<dbReference type="STRING" id="453591.Igni_0122"/>
<comment type="pathway">
    <text evidence="4">Amino-acid biosynthesis.</text>
</comment>
<dbReference type="PROSITE" id="PS00519">
    <property type="entry name" value="HTH_ASNC_1"/>
    <property type="match status" value="1"/>
</dbReference>
<feature type="domain" description="HTH asnC-type" evidence="5">
    <location>
        <begin position="23"/>
        <end position="84"/>
    </location>
</feature>
<gene>
    <name evidence="6" type="ordered locus">Igni_0122</name>
</gene>
<dbReference type="PRINTS" id="PR00033">
    <property type="entry name" value="HTHASNC"/>
</dbReference>
<keyword evidence="2" id="KW-0238">DNA-binding</keyword>
<organism evidence="6 7">
    <name type="scientific">Ignicoccus hospitalis (strain KIN4/I / DSM 18386 / JCM 14125)</name>
    <dbReference type="NCBI Taxonomy" id="453591"/>
    <lineage>
        <taxon>Archaea</taxon>
        <taxon>Thermoproteota</taxon>
        <taxon>Thermoprotei</taxon>
        <taxon>Desulfurococcales</taxon>
        <taxon>Desulfurococcaceae</taxon>
        <taxon>Ignicoccus</taxon>
    </lineage>
</organism>
<dbReference type="HOGENOM" id="CLU_091233_5_4_2"/>
<keyword evidence="3" id="KW-0804">Transcription</keyword>
<dbReference type="GO" id="GO:0043200">
    <property type="term" value="P:response to amino acid"/>
    <property type="evidence" value="ECO:0007669"/>
    <property type="project" value="TreeGrafter"/>
</dbReference>
<sequence>MAARRVRNLGEPSIIDFVRSERINDRDKLILKTLLKNSKTTTTDIAEKLNISDVATRRRIKKLEEEGVIRFYTAILNPKKLGFNVVALLLIETEPSSVDEVAKTLAEIPHVVELGTLLGDASVYAVVWAEDLESLENIVKEKIGKVKQIKKIHTYLMAKHYKVNGLPLRESELVPDDGGHEA</sequence>
<evidence type="ECO:0000256" key="2">
    <source>
        <dbReference type="ARBA" id="ARBA00023125"/>
    </source>
</evidence>
<dbReference type="PANTHER" id="PTHR30154:SF34">
    <property type="entry name" value="TRANSCRIPTIONAL REGULATOR AZLB"/>
    <property type="match status" value="1"/>
</dbReference>